<dbReference type="MINT" id="O70786"/>
<reference evidence="2 3" key="1">
    <citation type="journal article" date="1998" name="J. Gen. Virol.">
        <title>Taxonomical characteristics of fijiviruses based on nucleotide sequences of the oat sterile dwarf virus genome.</title>
        <authorList>
            <person name="Isogai M."/>
            <person name="Uyeda I."/>
            <person name="Lindsten K."/>
        </authorList>
    </citation>
    <scope>NUCLEOTIDE SEQUENCE [LARGE SCALE GENOMIC DNA]</scope>
</reference>
<feature type="region of interest" description="Disordered" evidence="1">
    <location>
        <begin position="292"/>
        <end position="354"/>
    </location>
</feature>
<dbReference type="OrthoDB" id="2040at10239"/>
<proteinExistence type="predicted"/>
<feature type="compositionally biased region" description="Polar residues" evidence="1">
    <location>
        <begin position="292"/>
        <end position="315"/>
    </location>
</feature>
<dbReference type="EMBL" id="AB011025">
    <property type="protein sequence ID" value="BAA25150.1"/>
    <property type="molecule type" value="Genomic_RNA"/>
</dbReference>
<dbReference type="KEGG" id="vg:37618853"/>
<accession>O70786</accession>
<sequence>MEDLHINVEPDLSHCGMSQRLSEQIILNDRPTINLLLHAELLFKPSEIIKCPTTNRDINEVTIHAKTSHLRRFHDRLSAYQLHLYPNLLEFRTVTTKLFESRIIDNNYFVEVNQPSMIGFTRRFLALFAMAKVDVQQLENQIINTLTKGNLALKSISADGAEMILDSNYVNIVKNLLGNEIVNIIHDCQADAPAEMGISTVETEQMIKDKTLRLDGGYDYNGLSVSTDITTYGNYNQLLIQMFTDLKSFFNLTITSVTVDKLAKMHVLPEELSVLDLTKSLIDQKWIGNTQFNTSTESKTPSGANVPGTSNSNPVIKNDDKSKSGIPSSNASKAEETEPEAEVVSDLKGKNKAGKSQVSPTVQWYQSIFNNPETAKYVKLVDSNVLNESSGRLVEHQEYLISSMLFENLPLSDIENTIIISFGDRKSERMTMAEYRSLSNTLNKIWKRGKDLVVKASDYLKIGLSKASHLADILEKKYNITLTDVYNFIMEGPSYFNDTAKWPSPNVTAKGVILNVIPAIIQSLYKEEESSVISNSELIRSLHQFIADDSKRLSEKNKANLRLEAYTAEEALLPKIIVRKPNSRRTLR</sequence>
<keyword evidence="3" id="KW-1185">Reference proteome</keyword>
<organism evidence="2 3">
    <name type="scientific">Oat sterile dwarf virus</name>
    <dbReference type="NCBI Taxonomy" id="73147"/>
    <lineage>
        <taxon>Viruses</taxon>
        <taxon>Riboviria</taxon>
        <taxon>Orthornavirae</taxon>
        <taxon>Duplornaviricota</taxon>
        <taxon>Resentoviricetes</taxon>
        <taxon>Reovirales</taxon>
        <taxon>Spinareoviridae</taxon>
        <taxon>Fijivirus</taxon>
        <taxon>Fijivirus avenae</taxon>
    </lineage>
</organism>
<evidence type="ECO:0000256" key="1">
    <source>
        <dbReference type="SAM" id="MobiDB-lite"/>
    </source>
</evidence>
<dbReference type="InterPro" id="IPR008618">
    <property type="entry name" value="S10"/>
</dbReference>
<evidence type="ECO:0000313" key="2">
    <source>
        <dbReference type="EMBL" id="BAA25150.1"/>
    </source>
</evidence>
<dbReference type="Proteomes" id="UP000242318">
    <property type="component" value="Genome"/>
</dbReference>
<protein>
    <submittedName>
        <fullName evidence="2">p8</fullName>
    </submittedName>
</protein>
<evidence type="ECO:0000313" key="3">
    <source>
        <dbReference type="Proteomes" id="UP000242318"/>
    </source>
</evidence>
<dbReference type="RefSeq" id="YP_009507774.1">
    <property type="nucleotide sequence ID" value="NC_038656.1"/>
</dbReference>
<name>O70786_9REOV</name>
<dbReference type="GeneID" id="37618853"/>
<dbReference type="Pfam" id="PF05880">
    <property type="entry name" value="Fiji_64_capsid"/>
    <property type="match status" value="1"/>
</dbReference>